<dbReference type="AlphaFoldDB" id="A0AAV4VK21"/>
<keyword evidence="2" id="KW-1185">Reference proteome</keyword>
<accession>A0AAV4VK21</accession>
<sequence length="73" mass="8077">MVYPSTNSSLYDCVSYTKAEMDASKMIGPTFTPLQECGICRSVTYSAAKARSEDFCQEPFYFGQVEEVLSPGL</sequence>
<name>A0AAV4VK21_9ARAC</name>
<dbReference type="Proteomes" id="UP001054837">
    <property type="component" value="Unassembled WGS sequence"/>
</dbReference>
<evidence type="ECO:0000313" key="2">
    <source>
        <dbReference type="Proteomes" id="UP001054837"/>
    </source>
</evidence>
<dbReference type="EMBL" id="BPLQ01013176">
    <property type="protein sequence ID" value="GIY70448.1"/>
    <property type="molecule type" value="Genomic_DNA"/>
</dbReference>
<comment type="caution">
    <text evidence="1">The sequence shown here is derived from an EMBL/GenBank/DDBJ whole genome shotgun (WGS) entry which is preliminary data.</text>
</comment>
<protein>
    <submittedName>
        <fullName evidence="1">Uncharacterized protein</fullName>
    </submittedName>
</protein>
<evidence type="ECO:0000313" key="1">
    <source>
        <dbReference type="EMBL" id="GIY70448.1"/>
    </source>
</evidence>
<organism evidence="1 2">
    <name type="scientific">Caerostris darwini</name>
    <dbReference type="NCBI Taxonomy" id="1538125"/>
    <lineage>
        <taxon>Eukaryota</taxon>
        <taxon>Metazoa</taxon>
        <taxon>Ecdysozoa</taxon>
        <taxon>Arthropoda</taxon>
        <taxon>Chelicerata</taxon>
        <taxon>Arachnida</taxon>
        <taxon>Araneae</taxon>
        <taxon>Araneomorphae</taxon>
        <taxon>Entelegynae</taxon>
        <taxon>Araneoidea</taxon>
        <taxon>Araneidae</taxon>
        <taxon>Caerostris</taxon>
    </lineage>
</organism>
<proteinExistence type="predicted"/>
<reference evidence="1 2" key="1">
    <citation type="submission" date="2021-06" db="EMBL/GenBank/DDBJ databases">
        <title>Caerostris darwini draft genome.</title>
        <authorList>
            <person name="Kono N."/>
            <person name="Arakawa K."/>
        </authorList>
    </citation>
    <scope>NUCLEOTIDE SEQUENCE [LARGE SCALE GENOMIC DNA]</scope>
</reference>
<gene>
    <name evidence="1" type="ORF">CDAR_368711</name>
</gene>